<comment type="function">
    <text evidence="5">Modulates RecA activity.</text>
</comment>
<dbReference type="AlphaFoldDB" id="A0A4R1FXJ2"/>
<name>A0A4R1FXJ2_9PAST</name>
<evidence type="ECO:0000256" key="2">
    <source>
        <dbReference type="ARBA" id="ARBA00009695"/>
    </source>
</evidence>
<proteinExistence type="inferred from homology"/>
<dbReference type="NCBIfam" id="NF001057">
    <property type="entry name" value="PRK00117.3-3"/>
    <property type="match status" value="1"/>
</dbReference>
<dbReference type="PANTHER" id="PTHR33602">
    <property type="entry name" value="REGULATORY PROTEIN RECX FAMILY PROTEIN"/>
    <property type="match status" value="1"/>
</dbReference>
<protein>
    <recommendedName>
        <fullName evidence="3 5">Regulatory protein RecX</fullName>
    </recommendedName>
</protein>
<organism evidence="9 10">
    <name type="scientific">Volucribacter psittacicida</name>
    <dbReference type="NCBI Taxonomy" id="203482"/>
    <lineage>
        <taxon>Bacteria</taxon>
        <taxon>Pseudomonadati</taxon>
        <taxon>Pseudomonadota</taxon>
        <taxon>Gammaproteobacteria</taxon>
        <taxon>Pasteurellales</taxon>
        <taxon>Pasteurellaceae</taxon>
        <taxon>Volucribacter</taxon>
    </lineage>
</organism>
<keyword evidence="10" id="KW-1185">Reference proteome</keyword>
<dbReference type="Proteomes" id="UP000294702">
    <property type="component" value="Unassembled WGS sequence"/>
</dbReference>
<accession>A0A4R1FXJ2</accession>
<reference evidence="9 10" key="1">
    <citation type="submission" date="2019-03" db="EMBL/GenBank/DDBJ databases">
        <title>Genomic Encyclopedia of Type Strains, Phase IV (KMG-IV): sequencing the most valuable type-strain genomes for metagenomic binning, comparative biology and taxonomic classification.</title>
        <authorList>
            <person name="Goeker M."/>
        </authorList>
    </citation>
    <scope>NUCLEOTIDE SEQUENCE [LARGE SCALE GENOMIC DNA]</scope>
    <source>
        <strain evidence="9 10">DSM 15534</strain>
    </source>
</reference>
<sequence>MSSALHYAVNLLARREYSEAEIRYKMQQKGFSQEDIEQVIQYCQQKNWQSDLRFCESYVRSRLQRGYGKLRIKQELKHLKGVNNETLTMVFENMEIDWFEQAFTTLEKKFPDFAQVKDLKTKQKIWRYMISHGFSPEEFSDYIGQSND</sequence>
<dbReference type="InterPro" id="IPR053924">
    <property type="entry name" value="RecX_HTH_2nd"/>
</dbReference>
<evidence type="ECO:0000313" key="10">
    <source>
        <dbReference type="Proteomes" id="UP000294702"/>
    </source>
</evidence>
<keyword evidence="4 5" id="KW-0963">Cytoplasm</keyword>
<comment type="subcellular location">
    <subcellularLocation>
        <location evidence="1 5">Cytoplasm</location>
    </subcellularLocation>
</comment>
<dbReference type="Gene3D" id="1.10.10.10">
    <property type="entry name" value="Winged helix-like DNA-binding domain superfamily/Winged helix DNA-binding domain"/>
    <property type="match status" value="3"/>
</dbReference>
<dbReference type="GO" id="GO:0006282">
    <property type="term" value="P:regulation of DNA repair"/>
    <property type="evidence" value="ECO:0007669"/>
    <property type="project" value="UniProtKB-UniRule"/>
</dbReference>
<dbReference type="InterPro" id="IPR036388">
    <property type="entry name" value="WH-like_DNA-bd_sf"/>
</dbReference>
<evidence type="ECO:0000259" key="7">
    <source>
        <dbReference type="Pfam" id="PF21981"/>
    </source>
</evidence>
<feature type="domain" description="RecX third three-helical" evidence="7">
    <location>
        <begin position="95"/>
        <end position="140"/>
    </location>
</feature>
<dbReference type="PANTHER" id="PTHR33602:SF1">
    <property type="entry name" value="REGULATORY PROTEIN RECX FAMILY PROTEIN"/>
    <property type="match status" value="1"/>
</dbReference>
<dbReference type="InterPro" id="IPR003783">
    <property type="entry name" value="Regulatory_RecX"/>
</dbReference>
<gene>
    <name evidence="5" type="primary">recX</name>
    <name evidence="9" type="ORF">EV694_0908</name>
</gene>
<evidence type="ECO:0000259" key="8">
    <source>
        <dbReference type="Pfam" id="PF21982"/>
    </source>
</evidence>
<evidence type="ECO:0000256" key="4">
    <source>
        <dbReference type="ARBA" id="ARBA00022490"/>
    </source>
</evidence>
<evidence type="ECO:0000313" key="9">
    <source>
        <dbReference type="EMBL" id="TCJ98502.1"/>
    </source>
</evidence>
<dbReference type="InterPro" id="IPR053926">
    <property type="entry name" value="RecX_HTH_1st"/>
</dbReference>
<dbReference type="InterPro" id="IPR053925">
    <property type="entry name" value="RecX_HTH_3rd"/>
</dbReference>
<dbReference type="Pfam" id="PF21981">
    <property type="entry name" value="RecX_HTH3"/>
    <property type="match status" value="1"/>
</dbReference>
<evidence type="ECO:0000256" key="1">
    <source>
        <dbReference type="ARBA" id="ARBA00004496"/>
    </source>
</evidence>
<dbReference type="Pfam" id="PF02631">
    <property type="entry name" value="RecX_HTH2"/>
    <property type="match status" value="1"/>
</dbReference>
<dbReference type="EMBL" id="SMFT01000002">
    <property type="protein sequence ID" value="TCJ98502.1"/>
    <property type="molecule type" value="Genomic_DNA"/>
</dbReference>
<comment type="caution">
    <text evidence="9">The sequence shown here is derived from an EMBL/GenBank/DDBJ whole genome shotgun (WGS) entry which is preliminary data.</text>
</comment>
<evidence type="ECO:0000256" key="5">
    <source>
        <dbReference type="HAMAP-Rule" id="MF_01114"/>
    </source>
</evidence>
<dbReference type="RefSeq" id="WP_424580044.1">
    <property type="nucleotide sequence ID" value="NZ_SMFT01000002.1"/>
</dbReference>
<dbReference type="Pfam" id="PF21982">
    <property type="entry name" value="RecX_HTH1"/>
    <property type="match status" value="1"/>
</dbReference>
<comment type="similarity">
    <text evidence="2 5">Belongs to the RecX family.</text>
</comment>
<evidence type="ECO:0000256" key="3">
    <source>
        <dbReference type="ARBA" id="ARBA00018111"/>
    </source>
</evidence>
<feature type="domain" description="RecX second three-helical" evidence="6">
    <location>
        <begin position="50"/>
        <end position="86"/>
    </location>
</feature>
<dbReference type="GO" id="GO:0005737">
    <property type="term" value="C:cytoplasm"/>
    <property type="evidence" value="ECO:0007669"/>
    <property type="project" value="UniProtKB-SubCell"/>
</dbReference>
<feature type="domain" description="RecX first three-helical" evidence="8">
    <location>
        <begin position="4"/>
        <end position="43"/>
    </location>
</feature>
<dbReference type="HAMAP" id="MF_01114">
    <property type="entry name" value="RecX"/>
    <property type="match status" value="1"/>
</dbReference>
<evidence type="ECO:0000259" key="6">
    <source>
        <dbReference type="Pfam" id="PF02631"/>
    </source>
</evidence>